<dbReference type="EMBL" id="QNUL01000020">
    <property type="protein sequence ID" value="REA58545.1"/>
    <property type="molecule type" value="Genomic_DNA"/>
</dbReference>
<gene>
    <name evidence="1" type="ORF">DSL64_20895</name>
</gene>
<keyword evidence="2" id="KW-1185">Reference proteome</keyword>
<evidence type="ECO:0000313" key="1">
    <source>
        <dbReference type="EMBL" id="REA58545.1"/>
    </source>
</evidence>
<dbReference type="AlphaFoldDB" id="A0A3D8Y6V9"/>
<comment type="caution">
    <text evidence="1">The sequence shown here is derived from an EMBL/GenBank/DDBJ whole genome shotgun (WGS) entry which is preliminary data.</text>
</comment>
<organism evidence="1 2">
    <name type="scientific">Dyadobacter luteus</name>
    <dbReference type="NCBI Taxonomy" id="2259619"/>
    <lineage>
        <taxon>Bacteria</taxon>
        <taxon>Pseudomonadati</taxon>
        <taxon>Bacteroidota</taxon>
        <taxon>Cytophagia</taxon>
        <taxon>Cytophagales</taxon>
        <taxon>Spirosomataceae</taxon>
        <taxon>Dyadobacter</taxon>
    </lineage>
</organism>
<proteinExistence type="predicted"/>
<reference evidence="1 2" key="1">
    <citation type="submission" date="2018-07" db="EMBL/GenBank/DDBJ databases">
        <title>Dyadobacter roseus sp. nov., isolated from rose rhizosphere soil.</title>
        <authorList>
            <person name="Chen L."/>
        </authorList>
    </citation>
    <scope>NUCLEOTIDE SEQUENCE [LARGE SCALE GENOMIC DNA]</scope>
    <source>
        <strain evidence="1 2">RS19</strain>
    </source>
</reference>
<evidence type="ECO:0000313" key="2">
    <source>
        <dbReference type="Proteomes" id="UP000256373"/>
    </source>
</evidence>
<dbReference type="Proteomes" id="UP000256373">
    <property type="component" value="Unassembled WGS sequence"/>
</dbReference>
<sequence length="163" mass="18484">MLAGNAFAQELFTANTQGNTSNSVTRMEAYLWEFHELKNAGIQAPECTEVDTSVFGKEAACLKALADARFIEKEEVVPGDPNLRTIVLKPDIYKAVRSIDKYLRKVSRDQSMDGQLIKDYTYVMRVALAAVYASNTEEFEKELSRERKNPQNQIALFRKVKLL</sequence>
<name>A0A3D8Y6V9_9BACT</name>
<protein>
    <submittedName>
        <fullName evidence="1">Uncharacterized protein</fullName>
    </submittedName>
</protein>
<accession>A0A3D8Y6V9</accession>